<proteinExistence type="predicted"/>
<evidence type="ECO:0000256" key="4">
    <source>
        <dbReference type="ARBA" id="ARBA00023136"/>
    </source>
</evidence>
<name>A0ABQ5W1G2_9HYPH</name>
<keyword evidence="3 6" id="KW-1133">Transmembrane helix</keyword>
<evidence type="ECO:0000256" key="3">
    <source>
        <dbReference type="ARBA" id="ARBA00022989"/>
    </source>
</evidence>
<dbReference type="GO" id="GO:0016874">
    <property type="term" value="F:ligase activity"/>
    <property type="evidence" value="ECO:0007669"/>
    <property type="project" value="UniProtKB-KW"/>
</dbReference>
<feature type="compositionally biased region" description="Pro residues" evidence="5">
    <location>
        <begin position="433"/>
        <end position="442"/>
    </location>
</feature>
<evidence type="ECO:0000313" key="9">
    <source>
        <dbReference type="Proteomes" id="UP001156691"/>
    </source>
</evidence>
<dbReference type="PANTHER" id="PTHR37422:SF17">
    <property type="entry name" value="O-ANTIGEN LIGASE"/>
    <property type="match status" value="1"/>
</dbReference>
<feature type="transmembrane region" description="Helical" evidence="6">
    <location>
        <begin position="229"/>
        <end position="249"/>
    </location>
</feature>
<keyword evidence="8" id="KW-0436">Ligase</keyword>
<comment type="subcellular location">
    <subcellularLocation>
        <location evidence="1">Membrane</location>
        <topology evidence="1">Multi-pass membrane protein</topology>
    </subcellularLocation>
</comment>
<feature type="region of interest" description="Disordered" evidence="5">
    <location>
        <begin position="421"/>
        <end position="442"/>
    </location>
</feature>
<dbReference type="InterPro" id="IPR007016">
    <property type="entry name" value="O-antigen_ligase-rel_domated"/>
</dbReference>
<evidence type="ECO:0000259" key="7">
    <source>
        <dbReference type="Pfam" id="PF04932"/>
    </source>
</evidence>
<evidence type="ECO:0000313" key="8">
    <source>
        <dbReference type="EMBL" id="GLQ53721.1"/>
    </source>
</evidence>
<feature type="transmembrane region" description="Helical" evidence="6">
    <location>
        <begin position="121"/>
        <end position="139"/>
    </location>
</feature>
<feature type="transmembrane region" description="Helical" evidence="6">
    <location>
        <begin position="360"/>
        <end position="377"/>
    </location>
</feature>
<feature type="transmembrane region" description="Helical" evidence="6">
    <location>
        <begin position="91"/>
        <end position="109"/>
    </location>
</feature>
<protein>
    <submittedName>
        <fullName evidence="8">Ligase</fullName>
    </submittedName>
</protein>
<feature type="transmembrane region" description="Helical" evidence="6">
    <location>
        <begin position="201"/>
        <end position="217"/>
    </location>
</feature>
<feature type="transmembrane region" description="Helical" evidence="6">
    <location>
        <begin position="145"/>
        <end position="171"/>
    </location>
</feature>
<evidence type="ECO:0000256" key="1">
    <source>
        <dbReference type="ARBA" id="ARBA00004141"/>
    </source>
</evidence>
<evidence type="ECO:0000256" key="5">
    <source>
        <dbReference type="SAM" id="MobiDB-lite"/>
    </source>
</evidence>
<keyword evidence="4 6" id="KW-0472">Membrane</keyword>
<organism evidence="8 9">
    <name type="scientific">Devosia nitrariae</name>
    <dbReference type="NCBI Taxonomy" id="2071872"/>
    <lineage>
        <taxon>Bacteria</taxon>
        <taxon>Pseudomonadati</taxon>
        <taxon>Pseudomonadota</taxon>
        <taxon>Alphaproteobacteria</taxon>
        <taxon>Hyphomicrobiales</taxon>
        <taxon>Devosiaceae</taxon>
        <taxon>Devosia</taxon>
    </lineage>
</organism>
<keyword evidence="9" id="KW-1185">Reference proteome</keyword>
<sequence>MTASPQMALGPRQPFGFHVNIAWVLAFFALAALILNTMFGPLAVLVFLASGLALIATRPEYSLYVVARHWIILLLPAYCLASTLWSEFPTVTLRHGAQFAVTCVIAIVIANRVPPIVLHRFLYAIYGFGVLLSFAFGRVRDDIGAWIGIFGSKNAFAGVVSVFMLASLALLIDKRAHWLARVAAAASVLVAAPALVLAQSAGAIIVLIPAIGILALIHISRFTNLAQRLFFGVMLALVAAAGVVVFVAYGDAILAQVLDLSGKNPTLTGRTDLWQIGINLINQNPLFGVGYQAFWVQGSALAESLWAEFSIESRSGFNFHNTYISNAVEIGLIGVGLQVLILYGGLVGCLLWAFRNPSPASAFFSAFLVMVVGSSFVEVAVFFQFSVTSILVICAFVYAVQAGEAWRAHILGLTMQPARKAQAASGPGGPDQPELPLPQAQP</sequence>
<accession>A0ABQ5W1G2</accession>
<dbReference type="EMBL" id="BSNS01000005">
    <property type="protein sequence ID" value="GLQ53721.1"/>
    <property type="molecule type" value="Genomic_DNA"/>
</dbReference>
<feature type="domain" description="O-antigen ligase-related" evidence="7">
    <location>
        <begin position="187"/>
        <end position="335"/>
    </location>
</feature>
<feature type="transmembrane region" description="Helical" evidence="6">
    <location>
        <begin position="61"/>
        <end position="85"/>
    </location>
</feature>
<gene>
    <name evidence="8" type="primary">exoQ</name>
    <name evidence="8" type="ORF">GCM10010862_09800</name>
</gene>
<dbReference type="PANTHER" id="PTHR37422">
    <property type="entry name" value="TEICHURONIC ACID BIOSYNTHESIS PROTEIN TUAE"/>
    <property type="match status" value="1"/>
</dbReference>
<feature type="transmembrane region" description="Helical" evidence="6">
    <location>
        <begin position="20"/>
        <end position="49"/>
    </location>
</feature>
<evidence type="ECO:0000256" key="2">
    <source>
        <dbReference type="ARBA" id="ARBA00022692"/>
    </source>
</evidence>
<dbReference type="Pfam" id="PF04932">
    <property type="entry name" value="Wzy_C"/>
    <property type="match status" value="1"/>
</dbReference>
<comment type="caution">
    <text evidence="8">The sequence shown here is derived from an EMBL/GenBank/DDBJ whole genome shotgun (WGS) entry which is preliminary data.</text>
</comment>
<dbReference type="InterPro" id="IPR051533">
    <property type="entry name" value="WaaL-like"/>
</dbReference>
<reference evidence="9" key="1">
    <citation type="journal article" date="2019" name="Int. J. Syst. Evol. Microbiol.">
        <title>The Global Catalogue of Microorganisms (GCM) 10K type strain sequencing project: providing services to taxonomists for standard genome sequencing and annotation.</title>
        <authorList>
            <consortium name="The Broad Institute Genomics Platform"/>
            <consortium name="The Broad Institute Genome Sequencing Center for Infectious Disease"/>
            <person name="Wu L."/>
            <person name="Ma J."/>
        </authorList>
    </citation>
    <scope>NUCLEOTIDE SEQUENCE [LARGE SCALE GENOMIC DNA]</scope>
    <source>
        <strain evidence="9">NBRC 112416</strain>
    </source>
</reference>
<dbReference type="Proteomes" id="UP001156691">
    <property type="component" value="Unassembled WGS sequence"/>
</dbReference>
<evidence type="ECO:0000256" key="6">
    <source>
        <dbReference type="SAM" id="Phobius"/>
    </source>
</evidence>
<feature type="transmembrane region" description="Helical" evidence="6">
    <location>
        <begin position="178"/>
        <end position="195"/>
    </location>
</feature>
<keyword evidence="2 6" id="KW-0812">Transmembrane</keyword>
<dbReference type="RefSeq" id="WP_284339167.1">
    <property type="nucleotide sequence ID" value="NZ_BSNS01000005.1"/>
</dbReference>
<feature type="transmembrane region" description="Helical" evidence="6">
    <location>
        <begin position="330"/>
        <end position="353"/>
    </location>
</feature>
<feature type="transmembrane region" description="Helical" evidence="6">
    <location>
        <begin position="383"/>
        <end position="400"/>
    </location>
</feature>